<feature type="domain" description="SLH" evidence="4">
    <location>
        <begin position="1013"/>
        <end position="1070"/>
    </location>
</feature>
<dbReference type="EMBL" id="FQZP01000001">
    <property type="protein sequence ID" value="SHI37698.1"/>
    <property type="molecule type" value="Genomic_DNA"/>
</dbReference>
<organism evidence="5 6">
    <name type="scientific">Thermoclostridium caenicola</name>
    <dbReference type="NCBI Taxonomy" id="659425"/>
    <lineage>
        <taxon>Bacteria</taxon>
        <taxon>Bacillati</taxon>
        <taxon>Bacillota</taxon>
        <taxon>Clostridia</taxon>
        <taxon>Eubacteriales</taxon>
        <taxon>Oscillospiraceae</taxon>
        <taxon>Thermoclostridium</taxon>
    </lineage>
</organism>
<evidence type="ECO:0000313" key="6">
    <source>
        <dbReference type="Proteomes" id="UP000324781"/>
    </source>
</evidence>
<sequence length="1070" mass="111628">MKKVISLVIVLGMIFTMMPPIASAADELMFDLKTGTITIENGTESGLRITQDGGEEMDNISASTVINLTQTGAGTTANRIIVKAHVPDGVNIRLDGVNIQVGNAPFEITADAGRVNLILADGSSNKLISTSNNYAGLQKMNTGKEEDGLLTISCESASLTHECDENCGELIAECLGFFSAGIGGGQNFGGYDIEIYGGHIIANGGKFGGAGIGGGQGYTGTTTNYGGDAKNITISGGTVIAQAQSTGDHLGSDIGSGGLSGRTGASSNLVITGGNIYASRMGTTPVNGSGASVYKATFTIPGDTTGSTTLDAISVKTNGTPYGYSTNDTKSILVDGEGKLFIYLPSGNSEIEYSGKAYTAYIDPWGNAQFFEKPDPVTISLPAIQGVAPPVRGATPVNAITWTEEYTGTVSWSPNHSPFQAGQVYTATITLTPENGYTLEGVPEDFFYVDGATTVSNAANSGVITAVFPATSDRVLLEIVITTPPRNTYKYGETFSREGMVVKAIYDDGSKDPDFTAYTVDKTGSLTLSDTTVTLAAIGNDDIKTTLSITVQKADANNSGGSATVTFAGEGFNLTAIGGLFTLDPHAGEATYGLEVGGSGEGTINGGTLNITKAGTFIIGLVTAGTENCEAGPKVTATLTVNKGMQPAPIGLGKSDASTNGGSNGKITGLAANTDYEYRKDGGSYTVVSSNASGEITGLSAGSYVVRLPETDLYEASPDSQAVVIGQPGTQPGTPGSGGSGNGGSPATPSPTITLSEVNSELFGNRPDDIRVEADAAGAFGQSVEVKITDSEDAQKEILPLAGAGEEVYPFDISVHSRAGYSVKITLPVPERLLDVRERIRVVYKKDGRLETLMSQLIEKNGKWYITFEAVHFSPYALVVSPAPEKVWTNPFMDVREDDWFYSAVRFTAQNSLMVGTGKNTFSPHMATNRGMLVTILYKLSGSEENTNSTFMDVAPGAYYAKAVAWAQRNGLVAGYGNGMFGPEDSITREQLATILWKYAGLPEADITALAVFKDAGEISAYAVNALAWAYESGIITGKGNGILDPRGTSTRAETARILERFVEQASSVK</sequence>
<dbReference type="Proteomes" id="UP000324781">
    <property type="component" value="Unassembled WGS sequence"/>
</dbReference>
<evidence type="ECO:0000259" key="4">
    <source>
        <dbReference type="PROSITE" id="PS51272"/>
    </source>
</evidence>
<dbReference type="AlphaFoldDB" id="A0A1M6AMY2"/>
<evidence type="ECO:0000256" key="2">
    <source>
        <dbReference type="SAM" id="MobiDB-lite"/>
    </source>
</evidence>
<dbReference type="OrthoDB" id="1864276at2"/>
<evidence type="ECO:0000256" key="1">
    <source>
        <dbReference type="ARBA" id="ARBA00022737"/>
    </source>
</evidence>
<dbReference type="PROSITE" id="PS51272">
    <property type="entry name" value="SLH"/>
    <property type="match status" value="3"/>
</dbReference>
<reference evidence="5 6" key="1">
    <citation type="submission" date="2016-11" db="EMBL/GenBank/DDBJ databases">
        <authorList>
            <person name="Varghese N."/>
            <person name="Submissions S."/>
        </authorList>
    </citation>
    <scope>NUCLEOTIDE SEQUENCE [LARGE SCALE GENOMIC DNA]</scope>
    <source>
        <strain evidence="5 6">DSM 19027</strain>
    </source>
</reference>
<dbReference type="Gene3D" id="2.60.40.3630">
    <property type="match status" value="1"/>
</dbReference>
<evidence type="ECO:0000313" key="5">
    <source>
        <dbReference type="EMBL" id="SHI37698.1"/>
    </source>
</evidence>
<proteinExistence type="predicted"/>
<keyword evidence="3" id="KW-0732">Signal</keyword>
<dbReference type="RefSeq" id="WP_149677367.1">
    <property type="nucleotide sequence ID" value="NZ_FQZP01000001.1"/>
</dbReference>
<feature type="compositionally biased region" description="Gly residues" evidence="2">
    <location>
        <begin position="735"/>
        <end position="744"/>
    </location>
</feature>
<dbReference type="Pfam" id="PF00395">
    <property type="entry name" value="SLH"/>
    <property type="match status" value="3"/>
</dbReference>
<protein>
    <submittedName>
        <fullName evidence="5">S-layer homology domain-containing protein</fullName>
    </submittedName>
</protein>
<evidence type="ECO:0000256" key="3">
    <source>
        <dbReference type="SAM" id="SignalP"/>
    </source>
</evidence>
<keyword evidence="1" id="KW-0677">Repeat</keyword>
<feature type="chain" id="PRO_5012047972" evidence="3">
    <location>
        <begin position="25"/>
        <end position="1070"/>
    </location>
</feature>
<accession>A0A1M6AMY2</accession>
<keyword evidence="6" id="KW-1185">Reference proteome</keyword>
<feature type="region of interest" description="Disordered" evidence="2">
    <location>
        <begin position="723"/>
        <end position="752"/>
    </location>
</feature>
<feature type="domain" description="SLH" evidence="4">
    <location>
        <begin position="888"/>
        <end position="946"/>
    </location>
</feature>
<name>A0A1M6AMY2_9FIRM</name>
<gene>
    <name evidence="5" type="ORF">SAMN05444373_100194</name>
</gene>
<feature type="domain" description="SLH" evidence="4">
    <location>
        <begin position="947"/>
        <end position="1010"/>
    </location>
</feature>
<feature type="signal peptide" evidence="3">
    <location>
        <begin position="1"/>
        <end position="24"/>
    </location>
</feature>
<dbReference type="InterPro" id="IPR001119">
    <property type="entry name" value="SLH_dom"/>
</dbReference>